<evidence type="ECO:0000313" key="8">
    <source>
        <dbReference type="Proteomes" id="UP000011841"/>
    </source>
</evidence>
<dbReference type="PANTHER" id="PTHR31632:SF2">
    <property type="entry name" value="PLASMA MEMBRANE IRON PERMEASE"/>
    <property type="match status" value="1"/>
</dbReference>
<dbReference type="RefSeq" id="WP_015663479.1">
    <property type="nucleotide sequence ID" value="NC_020453.1"/>
</dbReference>
<dbReference type="PANTHER" id="PTHR31632">
    <property type="entry name" value="IRON TRANSPORTER FTH1"/>
    <property type="match status" value="1"/>
</dbReference>
<protein>
    <recommendedName>
        <fullName evidence="9">Iron permease</fullName>
    </recommendedName>
</protein>
<keyword evidence="3 6" id="KW-0812">Transmembrane</keyword>
<feature type="transmembrane region" description="Helical" evidence="6">
    <location>
        <begin position="247"/>
        <end position="265"/>
    </location>
</feature>
<keyword evidence="4 6" id="KW-1133">Transmembrane helix</keyword>
<dbReference type="GO" id="GO:0033573">
    <property type="term" value="C:high-affinity iron permease complex"/>
    <property type="evidence" value="ECO:0007669"/>
    <property type="project" value="InterPro"/>
</dbReference>
<feature type="transmembrane region" description="Helical" evidence="6">
    <location>
        <begin position="109"/>
        <end position="128"/>
    </location>
</feature>
<evidence type="ECO:0000256" key="6">
    <source>
        <dbReference type="SAM" id="Phobius"/>
    </source>
</evidence>
<evidence type="ECO:0000256" key="2">
    <source>
        <dbReference type="ARBA" id="ARBA00008333"/>
    </source>
</evidence>
<dbReference type="Proteomes" id="UP000011841">
    <property type="component" value="Chromosome"/>
</dbReference>
<dbReference type="eggNOG" id="COG0672">
    <property type="taxonomic scope" value="Bacteria"/>
</dbReference>
<dbReference type="EMBL" id="AP012603">
    <property type="protein sequence ID" value="BAM86341.1"/>
    <property type="molecule type" value="Genomic_DNA"/>
</dbReference>
<dbReference type="GeneID" id="301814337"/>
<comment type="similarity">
    <text evidence="2">Belongs to the oxidase-dependent Fe transporter (OFeT) (TC 9.A.10.1) family.</text>
</comment>
<dbReference type="PATRIC" id="fig|1245469.3.peg.326"/>
<proteinExistence type="inferred from homology"/>
<feature type="transmembrane region" description="Helical" evidence="6">
    <location>
        <begin position="36"/>
        <end position="56"/>
    </location>
</feature>
<dbReference type="STRING" id="1245469.S58_03240"/>
<keyword evidence="5 6" id="KW-0472">Membrane</keyword>
<feature type="transmembrane region" description="Helical" evidence="6">
    <location>
        <begin position="183"/>
        <end position="203"/>
    </location>
</feature>
<sequence>MLAALIIVFREVFEAGLIVGIVLAVTSAVPHRLRWIGAGLFAGLAGACVVAAFAGSLTQLFEGMGQELFNAAILTTAVVMLTWHNVWMARHGREMASELRTMGQAVAEGARPLVALATVIAIAVLREGSEVALFLYGVAAAGDGGGRALLGGGFIGLLLGVTVCLATYFGLMRIPPRALFRTTTVLITLLSAGMAAQAVFFLARANWLTTFDQVLWDSSAVLPERGVAGRTLKALIGYTDQPTAMQLMVYVGVIVATIALMRLTAMPPAPRIAAAE</sequence>
<evidence type="ECO:0000256" key="4">
    <source>
        <dbReference type="ARBA" id="ARBA00022989"/>
    </source>
</evidence>
<evidence type="ECO:0000256" key="1">
    <source>
        <dbReference type="ARBA" id="ARBA00004141"/>
    </source>
</evidence>
<keyword evidence="8" id="KW-1185">Reference proteome</keyword>
<name>M4Z191_9BRAD</name>
<evidence type="ECO:0008006" key="9">
    <source>
        <dbReference type="Google" id="ProtNLM"/>
    </source>
</evidence>
<dbReference type="OrthoDB" id="7260758at2"/>
<evidence type="ECO:0000313" key="7">
    <source>
        <dbReference type="EMBL" id="BAM86341.1"/>
    </source>
</evidence>
<feature type="transmembrane region" description="Helical" evidence="6">
    <location>
        <begin position="68"/>
        <end position="88"/>
    </location>
</feature>
<dbReference type="KEGG" id="aol:S58_03240"/>
<reference evidence="7 8" key="1">
    <citation type="journal article" date="2013" name="Appl. Environ. Microbiol.">
        <title>Genome analysis suggests that the soil oligotrophic bacterium Agromonas oligotrophica (Bradyrhizobium oligotrophicum) is a nitrogen-fixing symbiont of Aeschynomene indica.</title>
        <authorList>
            <person name="Okubo T."/>
            <person name="Fukushima S."/>
            <person name="Itakura M."/>
            <person name="Oshima K."/>
            <person name="Longtonglang A."/>
            <person name="Teaumroong N."/>
            <person name="Mitsui H."/>
            <person name="Hattori M."/>
            <person name="Hattori R."/>
            <person name="Hattori T."/>
            <person name="Minamisawa K."/>
        </authorList>
    </citation>
    <scope>NUCLEOTIDE SEQUENCE [LARGE SCALE GENOMIC DNA]</scope>
    <source>
        <strain evidence="7 8">S58</strain>
    </source>
</reference>
<evidence type="ECO:0000256" key="5">
    <source>
        <dbReference type="ARBA" id="ARBA00023136"/>
    </source>
</evidence>
<dbReference type="Pfam" id="PF03239">
    <property type="entry name" value="FTR1"/>
    <property type="match status" value="1"/>
</dbReference>
<gene>
    <name evidence="7" type="ORF">S58_03240</name>
</gene>
<feature type="transmembrane region" description="Helical" evidence="6">
    <location>
        <begin position="12"/>
        <end position="29"/>
    </location>
</feature>
<dbReference type="HOGENOM" id="CLU_077905_0_1_5"/>
<comment type="subcellular location">
    <subcellularLocation>
        <location evidence="1">Membrane</location>
        <topology evidence="1">Multi-pass membrane protein</topology>
    </subcellularLocation>
</comment>
<feature type="transmembrane region" description="Helical" evidence="6">
    <location>
        <begin position="148"/>
        <end position="171"/>
    </location>
</feature>
<dbReference type="AlphaFoldDB" id="M4Z191"/>
<accession>M4Z191</accession>
<dbReference type="GO" id="GO:0015093">
    <property type="term" value="F:ferrous iron transmembrane transporter activity"/>
    <property type="evidence" value="ECO:0007669"/>
    <property type="project" value="TreeGrafter"/>
</dbReference>
<evidence type="ECO:0000256" key="3">
    <source>
        <dbReference type="ARBA" id="ARBA00022692"/>
    </source>
</evidence>
<dbReference type="InterPro" id="IPR004923">
    <property type="entry name" value="FTR1/Fip1/EfeU"/>
</dbReference>
<organism evidence="7 8">
    <name type="scientific">Bradyrhizobium oligotrophicum S58</name>
    <dbReference type="NCBI Taxonomy" id="1245469"/>
    <lineage>
        <taxon>Bacteria</taxon>
        <taxon>Pseudomonadati</taxon>
        <taxon>Pseudomonadota</taxon>
        <taxon>Alphaproteobacteria</taxon>
        <taxon>Hyphomicrobiales</taxon>
        <taxon>Nitrobacteraceae</taxon>
        <taxon>Bradyrhizobium</taxon>
    </lineage>
</organism>